<dbReference type="STRING" id="380358.XALC_0210"/>
<evidence type="ECO:0000256" key="1">
    <source>
        <dbReference type="ARBA" id="ARBA00008683"/>
    </source>
</evidence>
<dbReference type="InterPro" id="IPR002142">
    <property type="entry name" value="Peptidase_S49"/>
</dbReference>
<dbReference type="SUPFAM" id="SSF52096">
    <property type="entry name" value="ClpP/crotonase"/>
    <property type="match status" value="1"/>
</dbReference>
<dbReference type="Proteomes" id="UP000001890">
    <property type="component" value="Chromosome"/>
</dbReference>
<name>D2U9G7_XANAP</name>
<comment type="similarity">
    <text evidence="1">Belongs to the peptidase S49 family.</text>
</comment>
<dbReference type="Pfam" id="PF01343">
    <property type="entry name" value="Peptidase_S49"/>
    <property type="match status" value="1"/>
</dbReference>
<dbReference type="eggNOG" id="COG0616">
    <property type="taxonomic scope" value="Bacteria"/>
</dbReference>
<evidence type="ECO:0000313" key="3">
    <source>
        <dbReference type="EMBL" id="CBA14755.1"/>
    </source>
</evidence>
<dbReference type="KEGG" id="xal:XALC_0210"/>
<proteinExistence type="inferred from homology"/>
<dbReference type="GO" id="GO:0006508">
    <property type="term" value="P:proteolysis"/>
    <property type="evidence" value="ECO:0007669"/>
    <property type="project" value="InterPro"/>
</dbReference>
<dbReference type="InterPro" id="IPR029045">
    <property type="entry name" value="ClpP/crotonase-like_dom_sf"/>
</dbReference>
<keyword evidence="4" id="KW-1185">Reference proteome</keyword>
<dbReference type="CDD" id="cd07022">
    <property type="entry name" value="S49_Sppa_36K_type"/>
    <property type="match status" value="1"/>
</dbReference>
<gene>
    <name evidence="3" type="ordered locus">XALc_0210</name>
</gene>
<dbReference type="OrthoDB" id="6999246at2"/>
<dbReference type="AlphaFoldDB" id="D2U9G7"/>
<protein>
    <submittedName>
        <fullName evidence="3">Hypothetical phage-related protein</fullName>
    </submittedName>
</protein>
<dbReference type="GO" id="GO:0008233">
    <property type="term" value="F:peptidase activity"/>
    <property type="evidence" value="ECO:0007669"/>
    <property type="project" value="InterPro"/>
</dbReference>
<reference evidence="3 4" key="1">
    <citation type="journal article" date="2009" name="BMC Genomics">
        <title>The complete genome sequence of Xanthomonas albilineans provides new insights into the reductive genome evolution of the xylem-limited Xanthomonadaceae.</title>
        <authorList>
            <person name="Pieretti I."/>
            <person name="Royer M."/>
            <person name="Barbe V."/>
            <person name="Carrere S."/>
            <person name="Koebnik R."/>
            <person name="Cociancich S."/>
            <person name="Couloux A."/>
            <person name="Darrasse A."/>
            <person name="Gouzy J."/>
            <person name="Jacques M.A."/>
            <person name="Lauber E."/>
            <person name="Manceau C."/>
            <person name="Mangenot S."/>
            <person name="Poussier S."/>
            <person name="Segurens B."/>
            <person name="Szurek B."/>
            <person name="Verdier V."/>
            <person name="Arlat M."/>
            <person name="Rott P."/>
        </authorList>
    </citation>
    <scope>NUCLEOTIDE SEQUENCE [LARGE SCALE GENOMIC DNA]</scope>
    <source>
        <strain evidence="4">GPE PC73 / CFBP 7063</strain>
    </source>
</reference>
<dbReference type="Gene3D" id="3.90.226.10">
    <property type="entry name" value="2-enoyl-CoA Hydratase, Chain A, domain 1"/>
    <property type="match status" value="1"/>
</dbReference>
<feature type="domain" description="Peptidase S49" evidence="2">
    <location>
        <begin position="125"/>
        <end position="269"/>
    </location>
</feature>
<evidence type="ECO:0000259" key="2">
    <source>
        <dbReference type="Pfam" id="PF01343"/>
    </source>
</evidence>
<organism evidence="3 4">
    <name type="scientific">Xanthomonas albilineans (strain GPE PC73 / CFBP 7063)</name>
    <dbReference type="NCBI Taxonomy" id="380358"/>
    <lineage>
        <taxon>Bacteria</taxon>
        <taxon>Pseudomonadati</taxon>
        <taxon>Pseudomonadota</taxon>
        <taxon>Gammaproteobacteria</taxon>
        <taxon>Lysobacterales</taxon>
        <taxon>Lysobacteraceae</taxon>
        <taxon>Xanthomonas</taxon>
    </lineage>
</organism>
<dbReference type="InterPro" id="IPR033855">
    <property type="entry name" value="Protein_C"/>
</dbReference>
<dbReference type="RefSeq" id="WP_012914773.1">
    <property type="nucleotide sequence ID" value="NC_013722.1"/>
</dbReference>
<dbReference type="PANTHER" id="PTHR42987:SF4">
    <property type="entry name" value="PROTEASE SOHB-RELATED"/>
    <property type="match status" value="1"/>
</dbReference>
<dbReference type="PANTHER" id="PTHR42987">
    <property type="entry name" value="PEPTIDASE S49"/>
    <property type="match status" value="1"/>
</dbReference>
<evidence type="ECO:0000313" key="4">
    <source>
        <dbReference type="Proteomes" id="UP000001890"/>
    </source>
</evidence>
<accession>D2U9G7</accession>
<sequence>MTDAFHLAASRPWLIQQESLETILAIAQRYGDPEALQTRTGRPLDNARTISMRDGVAVVPITGPVFRYANLFTEISGATSTQVLATDIQSALDNPYVRAIVLDINSPGGEATGINELAKLIHAGSACKPIKAYAGGTMASAAYWLGAAADEIVIDDTAVLGSIGVVMSYLDTSARDAKSDVRRVEIVSSQSPDKRVDPSTDEGRAKVQAQVDALADVFVAAVARYRNTSTDTVLSDFGRGGVRVGADAVKAGMADRIGSLESVIAELAGSASHSKRTTNMSTTKPQVTVSTTEDLRNAFAAGYTAEQIVIASNDDAIAAARRHGEEKGRAAATETAVAAERARIAEIQALARDGFDAELKAAIDNGDSPAAFALTLLKAAQDRGITLDAIRRDAPKAAAHAKPGNDVQTAPNSIISHSDIFAARRKAMTGANQ</sequence>
<dbReference type="EMBL" id="FP565176">
    <property type="protein sequence ID" value="CBA14755.1"/>
    <property type="molecule type" value="Genomic_DNA"/>
</dbReference>